<dbReference type="EMBL" id="PIUK01000104">
    <property type="protein sequence ID" value="MBY6276733.1"/>
    <property type="molecule type" value="Genomic_DNA"/>
</dbReference>
<keyword evidence="6 7" id="KW-0742">SOS response</keyword>
<dbReference type="FunFam" id="3.40.1440.10:FF:000001">
    <property type="entry name" value="UvrABC system protein C"/>
    <property type="match status" value="1"/>
</dbReference>
<dbReference type="FunFam" id="1.10.150.20:FF:000005">
    <property type="entry name" value="UvrABC system protein C"/>
    <property type="match status" value="1"/>
</dbReference>
<dbReference type="InterPro" id="IPR038476">
    <property type="entry name" value="UvrC_RNase_H_dom_sf"/>
</dbReference>
<dbReference type="HAMAP" id="MF_00203">
    <property type="entry name" value="UvrC"/>
    <property type="match status" value="1"/>
</dbReference>
<comment type="similarity">
    <text evidence="7">Belongs to the UvrC family.</text>
</comment>
<dbReference type="RefSeq" id="WP_273379804.1">
    <property type="nucleotide sequence ID" value="NZ_PIUK01000104.1"/>
</dbReference>
<dbReference type="GO" id="GO:0009432">
    <property type="term" value="P:SOS response"/>
    <property type="evidence" value="ECO:0007669"/>
    <property type="project" value="UniProtKB-UniRule"/>
</dbReference>
<dbReference type="InterPro" id="IPR010994">
    <property type="entry name" value="RuvA_2-like"/>
</dbReference>
<organism evidence="12 13">
    <name type="scientific">Symbiobacterium thermophilum</name>
    <dbReference type="NCBI Taxonomy" id="2734"/>
    <lineage>
        <taxon>Bacteria</taxon>
        <taxon>Bacillati</taxon>
        <taxon>Bacillota</taxon>
        <taxon>Clostridia</taxon>
        <taxon>Eubacteriales</taxon>
        <taxon>Symbiobacteriaceae</taxon>
        <taxon>Symbiobacterium</taxon>
    </lineage>
</organism>
<dbReference type="GO" id="GO:0006289">
    <property type="term" value="P:nucleotide-excision repair"/>
    <property type="evidence" value="ECO:0007669"/>
    <property type="project" value="UniProtKB-UniRule"/>
</dbReference>
<feature type="domain" description="UvrC family homology region profile" evidence="11">
    <location>
        <begin position="251"/>
        <end position="505"/>
    </location>
</feature>
<dbReference type="GO" id="GO:0003677">
    <property type="term" value="F:DNA binding"/>
    <property type="evidence" value="ECO:0007669"/>
    <property type="project" value="UniProtKB-UniRule"/>
</dbReference>
<evidence type="ECO:0000256" key="5">
    <source>
        <dbReference type="ARBA" id="ARBA00023204"/>
    </source>
</evidence>
<dbReference type="PROSITE" id="PS50164">
    <property type="entry name" value="GIY_YIG"/>
    <property type="match status" value="1"/>
</dbReference>
<dbReference type="SMART" id="SM00465">
    <property type="entry name" value="GIYc"/>
    <property type="match status" value="1"/>
</dbReference>
<reference evidence="12" key="1">
    <citation type="submission" date="2017-11" db="EMBL/GenBank/DDBJ databases">
        <title>Three new genomes from thermophilic consortium.</title>
        <authorList>
            <person name="Quaggio R."/>
            <person name="Amgarten D."/>
            <person name="Setubal J.C."/>
        </authorList>
    </citation>
    <scope>NUCLEOTIDE SEQUENCE</scope>
    <source>
        <strain evidence="12">ZCTH01-B2</strain>
    </source>
</reference>
<dbReference type="Pfam" id="PF08459">
    <property type="entry name" value="UvrC_RNaseH_dom"/>
    <property type="match status" value="1"/>
</dbReference>
<dbReference type="PROSITE" id="PS50151">
    <property type="entry name" value="UVR"/>
    <property type="match status" value="1"/>
</dbReference>
<evidence type="ECO:0000313" key="13">
    <source>
        <dbReference type="Proteomes" id="UP000732377"/>
    </source>
</evidence>
<dbReference type="GO" id="GO:0005737">
    <property type="term" value="C:cytoplasm"/>
    <property type="evidence" value="ECO:0007669"/>
    <property type="project" value="UniProtKB-SubCell"/>
</dbReference>
<evidence type="ECO:0000313" key="12">
    <source>
        <dbReference type="EMBL" id="MBY6276733.1"/>
    </source>
</evidence>
<comment type="subunit">
    <text evidence="7">Interacts with UvrB in an incision complex.</text>
</comment>
<evidence type="ECO:0000256" key="7">
    <source>
        <dbReference type="HAMAP-Rule" id="MF_00203"/>
    </source>
</evidence>
<comment type="caution">
    <text evidence="12">The sequence shown here is derived from an EMBL/GenBank/DDBJ whole genome shotgun (WGS) entry which is preliminary data.</text>
</comment>
<dbReference type="SUPFAM" id="SSF46600">
    <property type="entry name" value="C-terminal UvrC-binding domain of UvrB"/>
    <property type="match status" value="1"/>
</dbReference>
<accession>A0A953I951</accession>
<dbReference type="InterPro" id="IPR047296">
    <property type="entry name" value="GIY-YIG_UvrC_Cho"/>
</dbReference>
<dbReference type="InterPro" id="IPR001162">
    <property type="entry name" value="UvrC_RNase_H_dom"/>
</dbReference>
<keyword evidence="1 7" id="KW-0963">Cytoplasm</keyword>
<dbReference type="InterPro" id="IPR004791">
    <property type="entry name" value="UvrC"/>
</dbReference>
<dbReference type="InterPro" id="IPR036876">
    <property type="entry name" value="UVR_dom_sf"/>
</dbReference>
<dbReference type="InterPro" id="IPR050066">
    <property type="entry name" value="UvrABC_protein_C"/>
</dbReference>
<comment type="function">
    <text evidence="7">The UvrABC repair system catalyzes the recognition and processing of DNA lesions. UvrC both incises the 5' and 3' sides of the lesion. The N-terminal half is responsible for the 3' incision and the C-terminal half is responsible for the 5' incision.</text>
</comment>
<dbReference type="InterPro" id="IPR035901">
    <property type="entry name" value="GIY-YIG_endonuc_sf"/>
</dbReference>
<evidence type="ECO:0000256" key="1">
    <source>
        <dbReference type="ARBA" id="ARBA00022490"/>
    </source>
</evidence>
<dbReference type="CDD" id="cd10434">
    <property type="entry name" value="GIY-YIG_UvrC_Cho"/>
    <property type="match status" value="1"/>
</dbReference>
<dbReference type="InterPro" id="IPR000305">
    <property type="entry name" value="GIY-YIG_endonuc"/>
</dbReference>
<keyword evidence="8" id="KW-0175">Coiled coil</keyword>
<feature type="domain" description="UVR" evidence="9">
    <location>
        <begin position="200"/>
        <end position="235"/>
    </location>
</feature>
<keyword evidence="2 7" id="KW-0227">DNA damage</keyword>
<keyword evidence="3 7" id="KW-0228">DNA excision</keyword>
<evidence type="ECO:0000259" key="11">
    <source>
        <dbReference type="PROSITE" id="PS50165"/>
    </source>
</evidence>
<dbReference type="SUPFAM" id="SSF47781">
    <property type="entry name" value="RuvA domain 2-like"/>
    <property type="match status" value="1"/>
</dbReference>
<dbReference type="Pfam" id="PF02151">
    <property type="entry name" value="UVR"/>
    <property type="match status" value="1"/>
</dbReference>
<evidence type="ECO:0000259" key="10">
    <source>
        <dbReference type="PROSITE" id="PS50164"/>
    </source>
</evidence>
<protein>
    <recommendedName>
        <fullName evidence="7">UvrABC system protein C</fullName>
        <shortName evidence="7">Protein UvrC</shortName>
    </recommendedName>
    <alternativeName>
        <fullName evidence="7">Excinuclease ABC subunit C</fullName>
    </alternativeName>
</protein>
<evidence type="ECO:0000256" key="6">
    <source>
        <dbReference type="ARBA" id="ARBA00023236"/>
    </source>
</evidence>
<comment type="subcellular location">
    <subcellularLocation>
        <location evidence="7">Cytoplasm</location>
    </subcellularLocation>
</comment>
<dbReference type="Pfam" id="PF01541">
    <property type="entry name" value="GIY-YIG"/>
    <property type="match status" value="1"/>
</dbReference>
<dbReference type="NCBIfam" id="NF001824">
    <property type="entry name" value="PRK00558.1-5"/>
    <property type="match status" value="1"/>
</dbReference>
<dbReference type="InterPro" id="IPR001943">
    <property type="entry name" value="UVR_dom"/>
</dbReference>
<proteinExistence type="inferred from homology"/>
<dbReference type="SUPFAM" id="SSF82771">
    <property type="entry name" value="GIY-YIG endonuclease"/>
    <property type="match status" value="1"/>
</dbReference>
<dbReference type="Gene3D" id="4.10.860.10">
    <property type="entry name" value="UVR domain"/>
    <property type="match status" value="1"/>
</dbReference>
<dbReference type="InterPro" id="IPR003583">
    <property type="entry name" value="Hlx-hairpin-Hlx_DNA-bd_motif"/>
</dbReference>
<dbReference type="GO" id="GO:0009380">
    <property type="term" value="C:excinuclease repair complex"/>
    <property type="evidence" value="ECO:0007669"/>
    <property type="project" value="InterPro"/>
</dbReference>
<dbReference type="SMART" id="SM00278">
    <property type="entry name" value="HhH1"/>
    <property type="match status" value="2"/>
</dbReference>
<dbReference type="FunFam" id="4.10.860.10:FF:000002">
    <property type="entry name" value="UvrABC system protein C"/>
    <property type="match status" value="1"/>
</dbReference>
<evidence type="ECO:0000259" key="9">
    <source>
        <dbReference type="PROSITE" id="PS50151"/>
    </source>
</evidence>
<dbReference type="Pfam" id="PF14520">
    <property type="entry name" value="HHH_5"/>
    <property type="match status" value="1"/>
</dbReference>
<dbReference type="NCBIfam" id="TIGR00194">
    <property type="entry name" value="uvrC"/>
    <property type="match status" value="1"/>
</dbReference>
<evidence type="ECO:0000256" key="3">
    <source>
        <dbReference type="ARBA" id="ARBA00022769"/>
    </source>
</evidence>
<feature type="coiled-coil region" evidence="8">
    <location>
        <begin position="196"/>
        <end position="223"/>
    </location>
</feature>
<dbReference type="Proteomes" id="UP000732377">
    <property type="component" value="Unassembled WGS sequence"/>
</dbReference>
<dbReference type="AlphaFoldDB" id="A0A953I951"/>
<dbReference type="PANTHER" id="PTHR30562">
    <property type="entry name" value="UVRC/OXIDOREDUCTASE"/>
    <property type="match status" value="1"/>
</dbReference>
<sequence>MGLEEQLKLLPDRPGCYLFKDASGRIIYVGKARNLKNRVRQYFQSSRNLTAKVLAMVGQIVEIEHIVTDTETEALVLESNLIKKHKPKYNIRLRDDKHYPYLRLTLTEQWPRLVVARSMKKDGSRYFGPYTSSQAMWETMKLARRLFPLRTCNDPSRYPRGCLQYHIGRCLGPCLPDFDRHREYAEAVRDLQAFLEGRTQEVLERLRARMEQAAERLEFERAAELRDQIRAIEKVTEKQKIIAHTMVDLDVIAYARLYDEAGVQVFFVRQGKLVGRDQFLMSGADEMTGGEILAAFIQQHYSQTDFVPKEILVSEDLPDADVIAEWLSAKRGSRVALRCPKRGEKRALVEMVAQNAQEAMTERRQQRELELAATEGALRELQAYLDLPRLPHRIECFDVSHVQGAEVVASMVVFEGGRPKKSDYRRFKMKVDQNNDFANMAEAVGRRFRRGLAERAAQVEGRVRDLEEGRVAEGGAEYGGKFADFPDLLIIDGGKGQLSYARAVMRELGVDHIPTFGLAKENELLCTEDRPDWIELPRGSQALFLLQRIRDEAHRFAITYHRKLHRRASTHSRLDDVRGIGPKRKKALLQHFGSLKAIREASVEEVAQVPGITLELAERVKEALGGPMR</sequence>
<dbReference type="PROSITE" id="PS50165">
    <property type="entry name" value="UVRC"/>
    <property type="match status" value="1"/>
</dbReference>
<evidence type="ECO:0000256" key="4">
    <source>
        <dbReference type="ARBA" id="ARBA00022881"/>
    </source>
</evidence>
<evidence type="ECO:0000256" key="2">
    <source>
        <dbReference type="ARBA" id="ARBA00022763"/>
    </source>
</evidence>
<dbReference type="Pfam" id="PF22920">
    <property type="entry name" value="UvrC_RNaseH"/>
    <property type="match status" value="1"/>
</dbReference>
<keyword evidence="4 7" id="KW-0267">Excision nuclease</keyword>
<dbReference type="GO" id="GO:0009381">
    <property type="term" value="F:excinuclease ABC activity"/>
    <property type="evidence" value="ECO:0007669"/>
    <property type="project" value="UniProtKB-UniRule"/>
</dbReference>
<gene>
    <name evidence="7" type="primary">uvrC</name>
    <name evidence="12" type="ORF">CWE10_11080</name>
</gene>
<dbReference type="Gene3D" id="3.30.420.340">
    <property type="entry name" value="UvrC, RNAse H endonuclease domain"/>
    <property type="match status" value="1"/>
</dbReference>
<dbReference type="Gene3D" id="3.40.1440.10">
    <property type="entry name" value="GIY-YIG endonuclease"/>
    <property type="match status" value="1"/>
</dbReference>
<dbReference type="Gene3D" id="1.10.150.20">
    <property type="entry name" value="5' to 3' exonuclease, C-terminal subdomain"/>
    <property type="match status" value="1"/>
</dbReference>
<dbReference type="PANTHER" id="PTHR30562:SF1">
    <property type="entry name" value="UVRABC SYSTEM PROTEIN C"/>
    <property type="match status" value="1"/>
</dbReference>
<keyword evidence="5 7" id="KW-0234">DNA repair</keyword>
<evidence type="ECO:0000256" key="8">
    <source>
        <dbReference type="SAM" id="Coils"/>
    </source>
</evidence>
<feature type="domain" description="GIY-YIG" evidence="10">
    <location>
        <begin position="12"/>
        <end position="91"/>
    </location>
</feature>
<name>A0A953I951_SYMTR</name>